<sequence>METARTPFPPPDFSWDLNSEQPSDQIGAAPPTVASFELLIPPINLARLGTALADALTSFTGVQEVRLTPVATAITRACYMAPGTALTGGHQTWQTCSRQQRFHLIVWLYGPMESGRQVSRFGITPTAAACQIQGSGMMEILLDFRRLFSSAAADAQMGHVLSKVKELKLDMPSALTSNSSLQQTIIMLKSSEGLAPLLKHFSQLESLDLRLWAQNNVLASTFCAAPTVILLFGSMMYSHLQRIIFTDMWLDTVDVVNFLNQNSGTLRTVELINLNMGASVSYKPASAQF</sequence>
<dbReference type="Proteomes" id="UP001310890">
    <property type="component" value="Unassembled WGS sequence"/>
</dbReference>
<gene>
    <name evidence="1" type="ORF">LTR62_001459</name>
</gene>
<dbReference type="AlphaFoldDB" id="A0AAN7TLR1"/>
<evidence type="ECO:0000313" key="1">
    <source>
        <dbReference type="EMBL" id="KAK5115259.1"/>
    </source>
</evidence>
<comment type="caution">
    <text evidence="1">The sequence shown here is derived from an EMBL/GenBank/DDBJ whole genome shotgun (WGS) entry which is preliminary data.</text>
</comment>
<name>A0AAN7TLR1_9PEZI</name>
<organism evidence="1 2">
    <name type="scientific">Meristemomyces frigidus</name>
    <dbReference type="NCBI Taxonomy" id="1508187"/>
    <lineage>
        <taxon>Eukaryota</taxon>
        <taxon>Fungi</taxon>
        <taxon>Dikarya</taxon>
        <taxon>Ascomycota</taxon>
        <taxon>Pezizomycotina</taxon>
        <taxon>Dothideomycetes</taxon>
        <taxon>Dothideomycetidae</taxon>
        <taxon>Mycosphaerellales</taxon>
        <taxon>Teratosphaeriaceae</taxon>
        <taxon>Meristemomyces</taxon>
    </lineage>
</organism>
<protein>
    <submittedName>
        <fullName evidence="1">Uncharacterized protein</fullName>
    </submittedName>
</protein>
<accession>A0AAN7TLR1</accession>
<proteinExistence type="predicted"/>
<dbReference type="EMBL" id="JAVRRL010000013">
    <property type="protein sequence ID" value="KAK5115259.1"/>
    <property type="molecule type" value="Genomic_DNA"/>
</dbReference>
<evidence type="ECO:0000313" key="2">
    <source>
        <dbReference type="Proteomes" id="UP001310890"/>
    </source>
</evidence>
<reference evidence="1" key="1">
    <citation type="submission" date="2023-08" db="EMBL/GenBank/DDBJ databases">
        <title>Black Yeasts Isolated from many extreme environments.</title>
        <authorList>
            <person name="Coleine C."/>
            <person name="Stajich J.E."/>
            <person name="Selbmann L."/>
        </authorList>
    </citation>
    <scope>NUCLEOTIDE SEQUENCE</scope>
    <source>
        <strain evidence="1">CCFEE 5401</strain>
    </source>
</reference>